<dbReference type="NCBIfam" id="TIGR00104">
    <property type="entry name" value="tRNA_TsaA"/>
    <property type="match status" value="1"/>
</dbReference>
<dbReference type="InterPro" id="IPR041369">
    <property type="entry name" value="TrmO_C"/>
</dbReference>
<reference evidence="5" key="1">
    <citation type="submission" date="2015-11" db="EMBL/GenBank/DDBJ databases">
        <title>De novo transcriptome assembly of four potential Pierce s Disease insect vectors from Arizona vineyards.</title>
        <authorList>
            <person name="Tassone E.E."/>
        </authorList>
    </citation>
    <scope>NUCLEOTIDE SEQUENCE</scope>
</reference>
<dbReference type="PANTHER" id="PTHR12818">
    <property type="entry name" value="TRNA (ADENINE(37)-N6)-METHYLTRANSFERASE"/>
    <property type="match status" value="1"/>
</dbReference>
<organism evidence="5">
    <name type="scientific">Homalodisca liturata</name>
    <dbReference type="NCBI Taxonomy" id="320908"/>
    <lineage>
        <taxon>Eukaryota</taxon>
        <taxon>Metazoa</taxon>
        <taxon>Ecdysozoa</taxon>
        <taxon>Arthropoda</taxon>
        <taxon>Hexapoda</taxon>
        <taxon>Insecta</taxon>
        <taxon>Pterygota</taxon>
        <taxon>Neoptera</taxon>
        <taxon>Paraneoptera</taxon>
        <taxon>Hemiptera</taxon>
        <taxon>Auchenorrhyncha</taxon>
        <taxon>Membracoidea</taxon>
        <taxon>Cicadellidae</taxon>
        <taxon>Cicadellinae</taxon>
        <taxon>Proconiini</taxon>
        <taxon>Homalodisca</taxon>
    </lineage>
</organism>
<dbReference type="AlphaFoldDB" id="A0A1B6J707"/>
<evidence type="ECO:0000256" key="2">
    <source>
        <dbReference type="ARBA" id="ARBA00033753"/>
    </source>
</evidence>
<comment type="similarity">
    <text evidence="2">Belongs to the tRNA methyltransferase O family.</text>
</comment>
<gene>
    <name evidence="5" type="ORF">g.7297</name>
</gene>
<keyword evidence="1" id="KW-0949">S-adenosyl-L-methionine</keyword>
<evidence type="ECO:0000259" key="4">
    <source>
        <dbReference type="PROSITE" id="PS51668"/>
    </source>
</evidence>
<dbReference type="InterPro" id="IPR036413">
    <property type="entry name" value="YaeB-like_sf"/>
</dbReference>
<evidence type="ECO:0000256" key="1">
    <source>
        <dbReference type="ARBA" id="ARBA00022691"/>
    </source>
</evidence>
<feature type="coiled-coil region" evidence="3">
    <location>
        <begin position="12"/>
        <end position="39"/>
    </location>
</feature>
<dbReference type="InterPro" id="IPR023370">
    <property type="entry name" value="TrmO-like_N"/>
</dbReference>
<dbReference type="Gene3D" id="2.40.30.70">
    <property type="entry name" value="YaeB-like"/>
    <property type="match status" value="1"/>
</dbReference>
<dbReference type="InterPro" id="IPR036414">
    <property type="entry name" value="YaeB_N_sf"/>
</dbReference>
<accession>A0A1B6J707</accession>
<dbReference type="PROSITE" id="PS51668">
    <property type="entry name" value="TSAA_2"/>
    <property type="match status" value="1"/>
</dbReference>
<dbReference type="CDD" id="cd09281">
    <property type="entry name" value="UPF0066"/>
    <property type="match status" value="1"/>
</dbReference>
<dbReference type="Pfam" id="PF18389">
    <property type="entry name" value="TrmO_C"/>
    <property type="match status" value="1"/>
</dbReference>
<dbReference type="Gene3D" id="3.30.2310.10">
    <property type="entry name" value="YaeB-like"/>
    <property type="match status" value="1"/>
</dbReference>
<dbReference type="InterPro" id="IPR040372">
    <property type="entry name" value="YaeB-like"/>
</dbReference>
<protein>
    <recommendedName>
        <fullName evidence="4">TsaA-like domain-containing protein</fullName>
    </recommendedName>
</protein>
<dbReference type="SUPFAM" id="SSF118196">
    <property type="entry name" value="YaeB-like"/>
    <property type="match status" value="1"/>
</dbReference>
<evidence type="ECO:0000256" key="3">
    <source>
        <dbReference type="SAM" id="Coils"/>
    </source>
</evidence>
<keyword evidence="3" id="KW-0175">Coiled coil</keyword>
<name>A0A1B6J707_9HEMI</name>
<sequence length="420" mass="46727">MAQEDVDSFNKLFNLQKQLSLARTEINNLRREIKSLKFSQSKEISHVKTMLESWKCSSCQPSEELPQNCEAAAVSENGGPLDNQERNIELQPIGIISTGFVQKRAIPRQPNVNSNSLGKVSLFNYIFTNPEHSLEGLDGFSHMWILFYFHQNQSNHIRAKVAPPRLNGSRVGVFGTRSPHRPCPIGLSLVQINKVEGSSVYFSGVDMLDGTPVLDLKPYIPHYDNPVELNVDWDGQCGVPTETERLELDGQESDPESAGPSTVTLRAPTTIVGGVDSEREAPDGEEGVNPAASLLLGTSSSPLPAHRHIRVPDWISQSSVSQLQVMFTPQAENILSSLQGETNIQRIITDVLREDPRSVYLRDRYANQFYTFLINNYHVSCKFDDNNHIVKVFRIVSAGTLCECGHPEWQCSTHGGSIES</sequence>
<evidence type="ECO:0000313" key="5">
    <source>
        <dbReference type="EMBL" id="JAS94956.1"/>
    </source>
</evidence>
<proteinExistence type="inferred from homology"/>
<dbReference type="PANTHER" id="PTHR12818:SF0">
    <property type="entry name" value="TRNA (ADENINE(37)-N6)-METHYLTRANSFERASE"/>
    <property type="match status" value="1"/>
</dbReference>
<feature type="domain" description="TsaA-like" evidence="4">
    <location>
        <begin position="90"/>
        <end position="228"/>
    </location>
</feature>
<dbReference type="Pfam" id="PF01980">
    <property type="entry name" value="TrmO_N"/>
    <property type="match status" value="1"/>
</dbReference>
<dbReference type="EMBL" id="GECU01012750">
    <property type="protein sequence ID" value="JAS94956.1"/>
    <property type="molecule type" value="Transcribed_RNA"/>
</dbReference>